<dbReference type="GO" id="GO:0005886">
    <property type="term" value="C:plasma membrane"/>
    <property type="evidence" value="ECO:0007669"/>
    <property type="project" value="UniProtKB-SubCell"/>
</dbReference>
<keyword evidence="7 9" id="KW-0472">Membrane</keyword>
<comment type="function">
    <text evidence="9">Essential cell division protein.</text>
</comment>
<dbReference type="Gene3D" id="3.40.50.11690">
    <property type="entry name" value="Cell division protein FtsQ/DivIB"/>
    <property type="match status" value="1"/>
</dbReference>
<dbReference type="HAMAP" id="MF_00911">
    <property type="entry name" value="FtsQ_subfam"/>
    <property type="match status" value="1"/>
</dbReference>
<dbReference type="AlphaFoldDB" id="A0A1M5VH43"/>
<protein>
    <recommendedName>
        <fullName evidence="9">Cell division protein FtsQ</fullName>
    </recommendedName>
</protein>
<reference evidence="12" key="1">
    <citation type="submission" date="2016-11" db="EMBL/GenBank/DDBJ databases">
        <authorList>
            <person name="Varghese N."/>
            <person name="Submissions S."/>
        </authorList>
    </citation>
    <scope>NUCLEOTIDE SEQUENCE [LARGE SCALE GENOMIC DNA]</scope>
    <source>
        <strain evidence="12">DSM 28223</strain>
    </source>
</reference>
<dbReference type="InterPro" id="IPR034746">
    <property type="entry name" value="POTRA"/>
</dbReference>
<comment type="similarity">
    <text evidence="9">Belongs to the FtsQ/DivIB family. FtsQ subfamily.</text>
</comment>
<keyword evidence="2 9" id="KW-1003">Cell membrane</keyword>
<evidence type="ECO:0000256" key="7">
    <source>
        <dbReference type="ARBA" id="ARBA00023136"/>
    </source>
</evidence>
<evidence type="ECO:0000256" key="5">
    <source>
        <dbReference type="ARBA" id="ARBA00022692"/>
    </source>
</evidence>
<organism evidence="11 12">
    <name type="scientific">Cognatishimia maritima</name>
    <dbReference type="NCBI Taxonomy" id="870908"/>
    <lineage>
        <taxon>Bacteria</taxon>
        <taxon>Pseudomonadati</taxon>
        <taxon>Pseudomonadota</taxon>
        <taxon>Alphaproteobacteria</taxon>
        <taxon>Rhodobacterales</taxon>
        <taxon>Paracoccaceae</taxon>
        <taxon>Cognatishimia</taxon>
    </lineage>
</organism>
<feature type="domain" description="POTRA" evidence="10">
    <location>
        <begin position="75"/>
        <end position="143"/>
    </location>
</feature>
<dbReference type="OrthoDB" id="9783091at2"/>
<dbReference type="GO" id="GO:0090529">
    <property type="term" value="P:cell septum assembly"/>
    <property type="evidence" value="ECO:0007669"/>
    <property type="project" value="InterPro"/>
</dbReference>
<dbReference type="PROSITE" id="PS51779">
    <property type="entry name" value="POTRA"/>
    <property type="match status" value="1"/>
</dbReference>
<name>A0A1M5VH43_9RHOB</name>
<evidence type="ECO:0000313" key="12">
    <source>
        <dbReference type="Proteomes" id="UP000184211"/>
    </source>
</evidence>
<dbReference type="STRING" id="870908.SAMN04488044_3167"/>
<keyword evidence="8 9" id="KW-0131">Cell cycle</keyword>
<keyword evidence="6 9" id="KW-1133">Transmembrane helix</keyword>
<keyword evidence="3 9" id="KW-0997">Cell inner membrane</keyword>
<evidence type="ECO:0000256" key="8">
    <source>
        <dbReference type="ARBA" id="ARBA00023306"/>
    </source>
</evidence>
<dbReference type="EMBL" id="FQWM01000008">
    <property type="protein sequence ID" value="SHH74569.1"/>
    <property type="molecule type" value="Genomic_DNA"/>
</dbReference>
<evidence type="ECO:0000256" key="4">
    <source>
        <dbReference type="ARBA" id="ARBA00022618"/>
    </source>
</evidence>
<dbReference type="InterPro" id="IPR026579">
    <property type="entry name" value="FtsQ"/>
</dbReference>
<accession>A0A1M5VH43</accession>
<evidence type="ECO:0000256" key="9">
    <source>
        <dbReference type="HAMAP-Rule" id="MF_00911"/>
    </source>
</evidence>
<dbReference type="GO" id="GO:0043093">
    <property type="term" value="P:FtsZ-dependent cytokinesis"/>
    <property type="evidence" value="ECO:0007669"/>
    <property type="project" value="UniProtKB-UniRule"/>
</dbReference>
<dbReference type="PANTHER" id="PTHR35851:SF1">
    <property type="entry name" value="CELL DIVISION PROTEIN FTSQ"/>
    <property type="match status" value="1"/>
</dbReference>
<dbReference type="InterPro" id="IPR045335">
    <property type="entry name" value="FtsQ_C_sf"/>
</dbReference>
<evidence type="ECO:0000259" key="10">
    <source>
        <dbReference type="PROSITE" id="PS51779"/>
    </source>
</evidence>
<dbReference type="InterPro" id="IPR005548">
    <property type="entry name" value="Cell_div_FtsQ/DivIB_C"/>
</dbReference>
<evidence type="ECO:0000313" key="11">
    <source>
        <dbReference type="EMBL" id="SHH74569.1"/>
    </source>
</evidence>
<evidence type="ECO:0000256" key="1">
    <source>
        <dbReference type="ARBA" id="ARBA00004370"/>
    </source>
</evidence>
<sequence length="289" mass="32396">MQSLNQRSDPAPSRLSYRFERLMLTPLFRFGLRVVLPFSAAALATTVWFSDQDRRDNVNMVIDDIRTSIVERPEFMVQAMVIEGASAGVADDIREILPLDFPVSSFDLDLPEMKKTVDGLSPVKSATLRVKPGGVLQVTVAERTPVVLWRMPDGLHLVDAEGFVVAESTRRALHPNLPVMAGEGADLRTGEALQLIKAAGPLASRLRGLVRVGERRWDLVLDRDQRIMLPERGAVQALERVVALSDVQEMLQRDLSVVDMRLGSRPTIRIAERSVEAWWRLRELRVGQE</sequence>
<dbReference type="Proteomes" id="UP000184211">
    <property type="component" value="Unassembled WGS sequence"/>
</dbReference>
<evidence type="ECO:0000256" key="3">
    <source>
        <dbReference type="ARBA" id="ARBA00022519"/>
    </source>
</evidence>
<dbReference type="PANTHER" id="PTHR35851">
    <property type="entry name" value="CELL DIVISION PROTEIN FTSQ"/>
    <property type="match status" value="1"/>
</dbReference>
<keyword evidence="12" id="KW-1185">Reference proteome</keyword>
<dbReference type="Pfam" id="PF03799">
    <property type="entry name" value="FtsQ_DivIB_C"/>
    <property type="match status" value="1"/>
</dbReference>
<proteinExistence type="inferred from homology"/>
<comment type="subcellular location">
    <subcellularLocation>
        <location evidence="9">Cell inner membrane</location>
        <topology evidence="9">Single-pass type II membrane protein</topology>
    </subcellularLocation>
    <subcellularLocation>
        <location evidence="1">Membrane</location>
    </subcellularLocation>
    <text evidence="9">Localizes to the division septum.</text>
</comment>
<dbReference type="RefSeq" id="WP_072793997.1">
    <property type="nucleotide sequence ID" value="NZ_FQWM01000008.1"/>
</dbReference>
<evidence type="ECO:0000256" key="2">
    <source>
        <dbReference type="ARBA" id="ARBA00022475"/>
    </source>
</evidence>
<keyword evidence="4 9" id="KW-0132">Cell division</keyword>
<dbReference type="GO" id="GO:0032153">
    <property type="term" value="C:cell division site"/>
    <property type="evidence" value="ECO:0007669"/>
    <property type="project" value="UniProtKB-UniRule"/>
</dbReference>
<gene>
    <name evidence="9" type="primary">ftsQ</name>
    <name evidence="11" type="ORF">SAMN04488044_3167</name>
</gene>
<keyword evidence="5 9" id="KW-0812">Transmembrane</keyword>
<evidence type="ECO:0000256" key="6">
    <source>
        <dbReference type="ARBA" id="ARBA00022989"/>
    </source>
</evidence>